<comment type="caution">
    <text evidence="4">The sequence shown here is derived from an EMBL/GenBank/DDBJ whole genome shotgun (WGS) entry which is preliminary data.</text>
</comment>
<evidence type="ECO:0008006" key="6">
    <source>
        <dbReference type="Google" id="ProtNLM"/>
    </source>
</evidence>
<dbReference type="Pfam" id="PF15420">
    <property type="entry name" value="Abhydrolase_9_N"/>
    <property type="match status" value="1"/>
</dbReference>
<feature type="transmembrane region" description="Helical" evidence="1">
    <location>
        <begin position="64"/>
        <end position="90"/>
    </location>
</feature>
<dbReference type="PIRSF" id="PIRSF007542">
    <property type="entry name" value="UCP007542"/>
    <property type="match status" value="1"/>
</dbReference>
<keyword evidence="1" id="KW-0472">Membrane</keyword>
<dbReference type="InterPro" id="IPR029058">
    <property type="entry name" value="AB_hydrolase_fold"/>
</dbReference>
<feature type="transmembrane region" description="Helical" evidence="1">
    <location>
        <begin position="110"/>
        <end position="129"/>
    </location>
</feature>
<sequence>MFSVLPLLAGLLLVAASLTPSLVPRDWVMQGALAGVSMAAGYVATQFLLALWRTLEIPVLRGRAATIAHAVIAVPVLIVLLRCVALSSAWQDSIRSRMHIPPLDSANTTRMLVLAAGVFLSLFVLGKAVQGLFDLLRLRLARYIPATSANVLGLLLAGTFLVILTRDGVVNGAMRIADSSYVAAQHLTDPNLDPPTEPWQSGGPGSVVDWGLMGAPGRDFVLGGPRAAAIATFTGRAAKEPLRIYVGLAQDKDPEERARIALREMLRTGAFDRKTLIVASPTGTGWMDPASYDALEYMHDGDVATVAVQYSYLQSPLALIFETDAGLAQSTALMQQVYGHWRQMPPEHRPRLYLHGISLGAWSSMYAFNPFQMMDQPVAGAFWVGPPFPSTLWQQANAARQPDSLYILPRIDDDQVIRYASQYARPERSARPWGRLRILFLQHASDPIVFYTPQSLWRPPEWMREAPAPDVSPRLSFTPIVTQLQLAVDMLVSTSTPPGYGHIYDAEEYIDGWVAVTAPEGWTAGDTARLKAKCGKNGLIGCDNR</sequence>
<keyword evidence="1" id="KW-1133">Transmembrane helix</keyword>
<protein>
    <recommendedName>
        <fullName evidence="6">Alpha/beta-hydrolase family protein</fullName>
    </recommendedName>
</protein>
<dbReference type="EMBL" id="WMIF01000002">
    <property type="protein sequence ID" value="MTH33466.1"/>
    <property type="molecule type" value="Genomic_DNA"/>
</dbReference>
<evidence type="ECO:0000259" key="2">
    <source>
        <dbReference type="Pfam" id="PF10081"/>
    </source>
</evidence>
<evidence type="ECO:0000256" key="1">
    <source>
        <dbReference type="SAM" id="Phobius"/>
    </source>
</evidence>
<proteinExistence type="predicted"/>
<gene>
    <name evidence="4" type="ORF">GL279_02500</name>
</gene>
<dbReference type="Proteomes" id="UP000442533">
    <property type="component" value="Unassembled WGS sequence"/>
</dbReference>
<dbReference type="InterPro" id="IPR027787">
    <property type="entry name" value="Alpha/beta-hydrolase_catalytic"/>
</dbReference>
<keyword evidence="1" id="KW-0812">Transmembrane</keyword>
<dbReference type="OrthoDB" id="4397445at2"/>
<evidence type="ECO:0000313" key="5">
    <source>
        <dbReference type="Proteomes" id="UP000442533"/>
    </source>
</evidence>
<organism evidence="4 5">
    <name type="scientific">Paracoccus limosus</name>
    <dbReference type="NCBI Taxonomy" id="913252"/>
    <lineage>
        <taxon>Bacteria</taxon>
        <taxon>Pseudomonadati</taxon>
        <taxon>Pseudomonadota</taxon>
        <taxon>Alphaproteobacteria</taxon>
        <taxon>Rhodobacterales</taxon>
        <taxon>Paracoccaceae</taxon>
        <taxon>Paracoccus</taxon>
    </lineage>
</organism>
<evidence type="ECO:0000259" key="3">
    <source>
        <dbReference type="Pfam" id="PF15420"/>
    </source>
</evidence>
<keyword evidence="5" id="KW-1185">Reference proteome</keyword>
<feature type="domain" description="Alpha/beta-hydrolase catalytic" evidence="2">
    <location>
        <begin position="242"/>
        <end position="530"/>
    </location>
</feature>
<evidence type="ECO:0000313" key="4">
    <source>
        <dbReference type="EMBL" id="MTH33466.1"/>
    </source>
</evidence>
<name>A0A844GXR8_9RHOB</name>
<accession>A0A844GXR8</accession>
<feature type="transmembrane region" description="Helical" evidence="1">
    <location>
        <begin position="27"/>
        <end position="52"/>
    </location>
</feature>
<dbReference type="SUPFAM" id="SSF53474">
    <property type="entry name" value="alpha/beta-Hydrolases"/>
    <property type="match status" value="1"/>
</dbReference>
<feature type="transmembrane region" description="Helical" evidence="1">
    <location>
        <begin position="141"/>
        <end position="164"/>
    </location>
</feature>
<dbReference type="InterPro" id="IPR027788">
    <property type="entry name" value="Alpha/beta-hydrolase_N_dom"/>
</dbReference>
<dbReference type="InterPro" id="IPR012037">
    <property type="entry name" value="Alpha/beta-hydrolase_fam"/>
</dbReference>
<dbReference type="RefSeq" id="WP_155063039.1">
    <property type="nucleotide sequence ID" value="NZ_WMIF01000002.1"/>
</dbReference>
<dbReference type="Pfam" id="PF10081">
    <property type="entry name" value="Abhydrolase_9"/>
    <property type="match status" value="1"/>
</dbReference>
<dbReference type="AlphaFoldDB" id="A0A844GXR8"/>
<reference evidence="4 5" key="1">
    <citation type="submission" date="2019-11" db="EMBL/GenBank/DDBJ databases">
        <authorList>
            <person name="Dong K."/>
        </authorList>
    </citation>
    <scope>NUCLEOTIDE SEQUENCE [LARGE SCALE GENOMIC DNA]</scope>
    <source>
        <strain evidence="4 5">JCM 17370</strain>
    </source>
</reference>
<feature type="domain" description="Alpha/beta-hydrolase N-terminal" evidence="3">
    <location>
        <begin position="18"/>
        <end position="225"/>
    </location>
</feature>